<feature type="transmembrane region" description="Helical" evidence="8">
    <location>
        <begin position="12"/>
        <end position="33"/>
    </location>
</feature>
<dbReference type="InterPro" id="IPR038731">
    <property type="entry name" value="RgtA/B/C-like"/>
</dbReference>
<dbReference type="Proteomes" id="UP000324209">
    <property type="component" value="Chromosome"/>
</dbReference>
<feature type="transmembrane region" description="Helical" evidence="8">
    <location>
        <begin position="148"/>
        <end position="164"/>
    </location>
</feature>
<keyword evidence="3" id="KW-0328">Glycosyltransferase</keyword>
<keyword evidence="11" id="KW-1185">Reference proteome</keyword>
<evidence type="ECO:0000259" key="9">
    <source>
        <dbReference type="Pfam" id="PF13231"/>
    </source>
</evidence>
<evidence type="ECO:0000256" key="5">
    <source>
        <dbReference type="ARBA" id="ARBA00022692"/>
    </source>
</evidence>
<protein>
    <submittedName>
        <fullName evidence="10">Phospholipid carrier-dependent glycosyltransferase</fullName>
    </submittedName>
</protein>
<feature type="transmembrane region" description="Helical" evidence="8">
    <location>
        <begin position="310"/>
        <end position="336"/>
    </location>
</feature>
<feature type="transmembrane region" description="Helical" evidence="8">
    <location>
        <begin position="348"/>
        <end position="369"/>
    </location>
</feature>
<accession>A0A5C1QL67</accession>
<dbReference type="GO" id="GO:0016763">
    <property type="term" value="F:pentosyltransferase activity"/>
    <property type="evidence" value="ECO:0007669"/>
    <property type="project" value="TreeGrafter"/>
</dbReference>
<dbReference type="GO" id="GO:0009103">
    <property type="term" value="P:lipopolysaccharide biosynthetic process"/>
    <property type="evidence" value="ECO:0007669"/>
    <property type="project" value="UniProtKB-ARBA"/>
</dbReference>
<organism evidence="10 11">
    <name type="scientific">Oceanispirochaeta crateris</name>
    <dbReference type="NCBI Taxonomy" id="2518645"/>
    <lineage>
        <taxon>Bacteria</taxon>
        <taxon>Pseudomonadati</taxon>
        <taxon>Spirochaetota</taxon>
        <taxon>Spirochaetia</taxon>
        <taxon>Spirochaetales</taxon>
        <taxon>Spirochaetaceae</taxon>
        <taxon>Oceanispirochaeta</taxon>
    </lineage>
</organism>
<evidence type="ECO:0000256" key="3">
    <source>
        <dbReference type="ARBA" id="ARBA00022676"/>
    </source>
</evidence>
<keyword evidence="4 10" id="KW-0808">Transferase</keyword>
<dbReference type="AlphaFoldDB" id="A0A5C1QL67"/>
<gene>
    <name evidence="10" type="ORF">EXM22_02415</name>
</gene>
<evidence type="ECO:0000256" key="8">
    <source>
        <dbReference type="SAM" id="Phobius"/>
    </source>
</evidence>
<keyword evidence="6 8" id="KW-1133">Transmembrane helix</keyword>
<dbReference type="Pfam" id="PF13231">
    <property type="entry name" value="PMT_2"/>
    <property type="match status" value="1"/>
</dbReference>
<dbReference type="EMBL" id="CP036150">
    <property type="protein sequence ID" value="QEN06902.1"/>
    <property type="molecule type" value="Genomic_DNA"/>
</dbReference>
<evidence type="ECO:0000256" key="2">
    <source>
        <dbReference type="ARBA" id="ARBA00022475"/>
    </source>
</evidence>
<dbReference type="RefSeq" id="WP_149484984.1">
    <property type="nucleotide sequence ID" value="NZ_CP036150.1"/>
</dbReference>
<dbReference type="InterPro" id="IPR050297">
    <property type="entry name" value="LipidA_mod_glycosyltrf_83"/>
</dbReference>
<feature type="transmembrane region" description="Helical" evidence="8">
    <location>
        <begin position="170"/>
        <end position="200"/>
    </location>
</feature>
<evidence type="ECO:0000313" key="11">
    <source>
        <dbReference type="Proteomes" id="UP000324209"/>
    </source>
</evidence>
<comment type="subcellular location">
    <subcellularLocation>
        <location evidence="1">Cell membrane</location>
        <topology evidence="1">Multi-pass membrane protein</topology>
    </subcellularLocation>
</comment>
<sequence length="520" mass="60304">MKHLKKITMENQLLIFLSFWFFVNLFFLVKFPFAHTDEPWLSGLTRQMMSEKRLDVTEPFFDLYPRHPHALKILFHLLQMPFILIGGYSLSSVRLLSLTVAVVCLYWFYKLLLRMGQEKDKNTALLITCLLSTDIQFIYASHTARQEILLVLILILALYYYLGIHKTNQAFLSGLMIGLSFGIHPNAFILSVPLGMLFLIDIMGKRKSFSMGLYYLLGLMGGGVFFALLSLFFNPEFIQDYLAYGTPLGVTRSPDTKFRQLPLFLKQLFLRIGGTYYLPDIRVQMILFPLFLVLTGLMKKNRNIILSSTAGLLMGIAILGKYSPLSIVFLFPLLYLSMFTILKDLHPLQIFLAGVLFLFLNIFVTVGNIREEILPHEERESYAEFLAAIQEQIPSEGIILASLNTEYAFEVGHLFDFRNLSLLPVEKEKSLENYLKERQIEYILYPEELDFIYENRPVWNVLYGNPGKWYPQLQNFIKDHTVLMKTVNSPGYAMRIQAYKYTRMWTLKIYKILPEAASEE</sequence>
<dbReference type="OrthoDB" id="369463at2"/>
<evidence type="ECO:0000256" key="1">
    <source>
        <dbReference type="ARBA" id="ARBA00004651"/>
    </source>
</evidence>
<dbReference type="PANTHER" id="PTHR33908:SF11">
    <property type="entry name" value="MEMBRANE PROTEIN"/>
    <property type="match status" value="1"/>
</dbReference>
<feature type="transmembrane region" description="Helical" evidence="8">
    <location>
        <begin position="95"/>
        <end position="112"/>
    </location>
</feature>
<keyword evidence="5 8" id="KW-0812">Transmembrane</keyword>
<reference evidence="10 11" key="1">
    <citation type="submission" date="2019-02" db="EMBL/GenBank/DDBJ databases">
        <title>Complete Genome Sequence and Methylome Analysis of free living Spirochaetas.</title>
        <authorList>
            <person name="Fomenkov A."/>
            <person name="Dubinina G."/>
            <person name="Leshcheva N."/>
            <person name="Mikheeva N."/>
            <person name="Grabovich M."/>
            <person name="Vincze T."/>
            <person name="Roberts R.J."/>
        </authorList>
    </citation>
    <scope>NUCLEOTIDE SEQUENCE [LARGE SCALE GENOMIC DNA]</scope>
    <source>
        <strain evidence="10 11">K2</strain>
    </source>
</reference>
<name>A0A5C1QL67_9SPIO</name>
<feature type="transmembrane region" description="Helical" evidence="8">
    <location>
        <begin position="281"/>
        <end position="298"/>
    </location>
</feature>
<keyword evidence="2" id="KW-1003">Cell membrane</keyword>
<dbReference type="GO" id="GO:0005886">
    <property type="term" value="C:plasma membrane"/>
    <property type="evidence" value="ECO:0007669"/>
    <property type="project" value="UniProtKB-SubCell"/>
</dbReference>
<evidence type="ECO:0000256" key="6">
    <source>
        <dbReference type="ARBA" id="ARBA00022989"/>
    </source>
</evidence>
<evidence type="ECO:0000313" key="10">
    <source>
        <dbReference type="EMBL" id="QEN06902.1"/>
    </source>
</evidence>
<feature type="transmembrane region" description="Helical" evidence="8">
    <location>
        <begin position="212"/>
        <end position="233"/>
    </location>
</feature>
<evidence type="ECO:0000256" key="7">
    <source>
        <dbReference type="ARBA" id="ARBA00023136"/>
    </source>
</evidence>
<dbReference type="KEGG" id="ock:EXM22_02415"/>
<proteinExistence type="predicted"/>
<keyword evidence="7 8" id="KW-0472">Membrane</keyword>
<dbReference type="PANTHER" id="PTHR33908">
    <property type="entry name" value="MANNOSYLTRANSFERASE YKCB-RELATED"/>
    <property type="match status" value="1"/>
</dbReference>
<feature type="domain" description="Glycosyltransferase RgtA/B/C/D-like" evidence="9">
    <location>
        <begin position="76"/>
        <end position="219"/>
    </location>
</feature>
<evidence type="ECO:0000256" key="4">
    <source>
        <dbReference type="ARBA" id="ARBA00022679"/>
    </source>
</evidence>